<protein>
    <recommendedName>
        <fullName evidence="4">sucrose-phosphate phosphatase</fullName>
        <ecNumber evidence="4">3.1.3.24</ecNumber>
    </recommendedName>
</protein>
<dbReference type="GO" id="GO:0000287">
    <property type="term" value="F:magnesium ion binding"/>
    <property type="evidence" value="ECO:0007669"/>
    <property type="project" value="InterPro"/>
</dbReference>
<gene>
    <name evidence="9" type="ORF">NIES806_21240</name>
</gene>
<reference evidence="9 10" key="1">
    <citation type="submission" date="2017-06" db="EMBL/GenBank/DDBJ databases">
        <title>Genome sequencing of cyanobaciteial culture collection at National Institute for Environmental Studies (NIES).</title>
        <authorList>
            <person name="Hirose Y."/>
            <person name="Shimura Y."/>
            <person name="Fujisawa T."/>
            <person name="Nakamura Y."/>
            <person name="Kawachi M."/>
        </authorList>
    </citation>
    <scope>NUCLEOTIDE SEQUENCE [LARGE SCALE GENOMIC DNA]</scope>
    <source>
        <strain evidence="9 10">NIES-806</strain>
    </source>
</reference>
<name>A0A1Z4V319_9CYAN</name>
<dbReference type="NCBIfam" id="TIGR01484">
    <property type="entry name" value="HAD-SF-IIB"/>
    <property type="match status" value="1"/>
</dbReference>
<comment type="pathway">
    <text evidence="2">Glycan biosynthesis; sucrose biosynthesis; sucrose from D-fructose 6-phosphate and UDP-alpha-D-glucose: step 2/2.</text>
</comment>
<keyword evidence="7" id="KW-0472">Membrane</keyword>
<dbReference type="InterPro" id="IPR006380">
    <property type="entry name" value="SPP-like_dom"/>
</dbReference>
<sequence length="297" mass="33750">MKIVVIARQNARLKRFWGILRLFTQFGFIVFTYLNVQFKILITIIKVAKFLFVTDLDQTLVGDDLALEKLNQWLSKQRRIDGTVICYTTGRSLPLYQQLIAQKELLEPDILVLATGTEIYYPGSETPDSEWKNKISLGWDREQVIEITSRFPCLVPQSPLEQTDFKVSYYTNTKGLSVTLPRLKAIWQNHGLAVQMIDNFGGAFLDILPALANKAASALFLQQRLGFTNEQTLICGDSGNDLSMFENMLCPAIIVGNAEPKILDWHENSPPGNRYLAKSHFANGILEGLKYFGFYRE</sequence>
<keyword evidence="5" id="KW-0378">Hydrolase</keyword>
<evidence type="ECO:0000256" key="2">
    <source>
        <dbReference type="ARBA" id="ARBA00005070"/>
    </source>
</evidence>
<dbReference type="InterPro" id="IPR023214">
    <property type="entry name" value="HAD_sf"/>
</dbReference>
<evidence type="ECO:0000259" key="8">
    <source>
        <dbReference type="Pfam" id="PF05116"/>
    </source>
</evidence>
<dbReference type="AlphaFoldDB" id="A0A1Z4V319"/>
<comment type="similarity">
    <text evidence="3">Belongs to the sucrose phosphatase family.</text>
</comment>
<keyword evidence="7" id="KW-0812">Transmembrane</keyword>
<dbReference type="SFLD" id="SFLDG01141">
    <property type="entry name" value="C2.B.1:_Sucrose_Phosphatase_Li"/>
    <property type="match status" value="1"/>
</dbReference>
<dbReference type="InterPro" id="IPR051518">
    <property type="entry name" value="Sucrose_Phosphatase"/>
</dbReference>
<dbReference type="InterPro" id="IPR006379">
    <property type="entry name" value="HAD-SF_hydro_IIB"/>
</dbReference>
<proteinExistence type="inferred from homology"/>
<dbReference type="Gene3D" id="3.90.1070.10">
    <property type="match status" value="1"/>
</dbReference>
<dbReference type="GO" id="GO:0005986">
    <property type="term" value="P:sucrose biosynthetic process"/>
    <property type="evidence" value="ECO:0007669"/>
    <property type="project" value="UniProtKB-UniPathway"/>
</dbReference>
<dbReference type="InterPro" id="IPR012847">
    <property type="entry name" value="Sucrose_phosphatase_pln/cyn"/>
</dbReference>
<dbReference type="PANTHER" id="PTHR46521:SF4">
    <property type="entry name" value="SUCROSE-PHOSPHATASE 2-RELATED"/>
    <property type="match status" value="1"/>
</dbReference>
<evidence type="ECO:0000256" key="4">
    <source>
        <dbReference type="ARBA" id="ARBA00013112"/>
    </source>
</evidence>
<dbReference type="KEGG" id="dcm:NIES806_21240"/>
<dbReference type="SFLD" id="SFLDG01140">
    <property type="entry name" value="C2.B:_Phosphomannomutase_and_P"/>
    <property type="match status" value="1"/>
</dbReference>
<dbReference type="EMBL" id="AP018316">
    <property type="protein sequence ID" value="BAZ85920.1"/>
    <property type="molecule type" value="Genomic_DNA"/>
</dbReference>
<evidence type="ECO:0000256" key="1">
    <source>
        <dbReference type="ARBA" id="ARBA00001946"/>
    </source>
</evidence>
<dbReference type="PANTHER" id="PTHR46521">
    <property type="entry name" value="SUCROSE-PHOSPHATASE 2-RELATED"/>
    <property type="match status" value="1"/>
</dbReference>
<dbReference type="NCBIfam" id="TIGR01482">
    <property type="entry name" value="SPP-subfamily"/>
    <property type="match status" value="1"/>
</dbReference>
<evidence type="ECO:0000313" key="9">
    <source>
        <dbReference type="EMBL" id="BAZ85920.1"/>
    </source>
</evidence>
<feature type="domain" description="Sucrose phosphatase-like" evidence="8">
    <location>
        <begin position="49"/>
        <end position="293"/>
    </location>
</feature>
<dbReference type="NCBIfam" id="TIGR01485">
    <property type="entry name" value="SPP_plant-cyano"/>
    <property type="match status" value="1"/>
</dbReference>
<dbReference type="GO" id="GO:0050307">
    <property type="term" value="F:sucrose-phosphate phosphatase activity"/>
    <property type="evidence" value="ECO:0007669"/>
    <property type="project" value="UniProtKB-EC"/>
</dbReference>
<evidence type="ECO:0000256" key="6">
    <source>
        <dbReference type="ARBA" id="ARBA00048036"/>
    </source>
</evidence>
<keyword evidence="10" id="KW-1185">Reference proteome</keyword>
<dbReference type="Gene3D" id="3.40.50.1000">
    <property type="entry name" value="HAD superfamily/HAD-like"/>
    <property type="match status" value="1"/>
</dbReference>
<dbReference type="Proteomes" id="UP000218702">
    <property type="component" value="Chromosome"/>
</dbReference>
<organism evidence="9 10">
    <name type="scientific">Dolichospermum compactum NIES-806</name>
    <dbReference type="NCBI Taxonomy" id="1973481"/>
    <lineage>
        <taxon>Bacteria</taxon>
        <taxon>Bacillati</taxon>
        <taxon>Cyanobacteriota</taxon>
        <taxon>Cyanophyceae</taxon>
        <taxon>Nostocales</taxon>
        <taxon>Aphanizomenonaceae</taxon>
        <taxon>Dolichospermum</taxon>
        <taxon>Dolichospermum compactum</taxon>
    </lineage>
</organism>
<evidence type="ECO:0000256" key="7">
    <source>
        <dbReference type="SAM" id="Phobius"/>
    </source>
</evidence>
<comment type="catalytic activity">
    <reaction evidence="6">
        <text>sucrose 6(F)-phosphate + H2O = sucrose + phosphate</text>
        <dbReference type="Rhea" id="RHEA:19289"/>
        <dbReference type="ChEBI" id="CHEBI:15377"/>
        <dbReference type="ChEBI" id="CHEBI:17992"/>
        <dbReference type="ChEBI" id="CHEBI:43474"/>
        <dbReference type="ChEBI" id="CHEBI:57723"/>
        <dbReference type="EC" id="3.1.3.24"/>
    </reaction>
</comment>
<dbReference type="Pfam" id="PF05116">
    <property type="entry name" value="S6PP"/>
    <property type="match status" value="1"/>
</dbReference>
<dbReference type="UniPathway" id="UPA00371">
    <property type="reaction ID" value="UER00546"/>
</dbReference>
<evidence type="ECO:0000313" key="10">
    <source>
        <dbReference type="Proteomes" id="UP000218702"/>
    </source>
</evidence>
<feature type="transmembrane region" description="Helical" evidence="7">
    <location>
        <begin position="16"/>
        <end position="36"/>
    </location>
</feature>
<dbReference type="SFLD" id="SFLDS00003">
    <property type="entry name" value="Haloacid_Dehalogenase"/>
    <property type="match status" value="1"/>
</dbReference>
<keyword evidence="7" id="KW-1133">Transmembrane helix</keyword>
<dbReference type="SUPFAM" id="SSF56784">
    <property type="entry name" value="HAD-like"/>
    <property type="match status" value="1"/>
</dbReference>
<evidence type="ECO:0000256" key="3">
    <source>
        <dbReference type="ARBA" id="ARBA00007211"/>
    </source>
</evidence>
<accession>A0A1Z4V319</accession>
<dbReference type="EC" id="3.1.3.24" evidence="4"/>
<evidence type="ECO:0000256" key="5">
    <source>
        <dbReference type="ARBA" id="ARBA00022801"/>
    </source>
</evidence>
<dbReference type="InterPro" id="IPR036412">
    <property type="entry name" value="HAD-like_sf"/>
</dbReference>
<comment type="cofactor">
    <cofactor evidence="1">
        <name>Mg(2+)</name>
        <dbReference type="ChEBI" id="CHEBI:18420"/>
    </cofactor>
</comment>